<evidence type="ECO:0000256" key="1">
    <source>
        <dbReference type="SAM" id="Phobius"/>
    </source>
</evidence>
<accession>S8AU25</accession>
<sequence length="300" mass="34842">MDKFFARRGDYTERHGDSRDPIEFEKSGSRIVRLLDAYSNIDRDIFSGQGNVFTVNRHKSTPFYYYESPAVFENSHSKTLWQDKVISLFLRAWYFGTRKIQDVVTTKDSARYLGLHVGDPDRIGDGGNEFALSYLESIKDFFWCDRILLRDTDYTNINFVGFMLSAVFMVLIVLLSWPKTVLRSGKDPTKYFLTKIPAIYAIIETLLRYAASICAMFVLWYRQTLHALGDQSFQMEGIVIQNIHCAPESDVCLNNTFRLDEGNAIPWEDEDWNSDIEDFGPEQVYHHPDNPLPMPQLYPY</sequence>
<gene>
    <name evidence="2" type="ORF">H072_1552</name>
</gene>
<dbReference type="Proteomes" id="UP000015100">
    <property type="component" value="Unassembled WGS sequence"/>
</dbReference>
<dbReference type="AlphaFoldDB" id="S8AU25"/>
<organism evidence="2 3">
    <name type="scientific">Dactylellina haptotyla (strain CBS 200.50)</name>
    <name type="common">Nematode-trapping fungus</name>
    <name type="synonym">Monacrosporium haptotylum</name>
    <dbReference type="NCBI Taxonomy" id="1284197"/>
    <lineage>
        <taxon>Eukaryota</taxon>
        <taxon>Fungi</taxon>
        <taxon>Dikarya</taxon>
        <taxon>Ascomycota</taxon>
        <taxon>Pezizomycotina</taxon>
        <taxon>Orbiliomycetes</taxon>
        <taxon>Orbiliales</taxon>
        <taxon>Orbiliaceae</taxon>
        <taxon>Dactylellina</taxon>
    </lineage>
</organism>
<keyword evidence="3" id="KW-1185">Reference proteome</keyword>
<name>S8AU25_DACHA</name>
<evidence type="ECO:0000313" key="3">
    <source>
        <dbReference type="Proteomes" id="UP000015100"/>
    </source>
</evidence>
<evidence type="ECO:0000313" key="2">
    <source>
        <dbReference type="EMBL" id="EPS44461.1"/>
    </source>
</evidence>
<comment type="caution">
    <text evidence="2">The sequence shown here is derived from an EMBL/GenBank/DDBJ whole genome shotgun (WGS) entry which is preliminary data.</text>
</comment>
<dbReference type="HOGENOM" id="CLU_927552_0_0_1"/>
<dbReference type="OrthoDB" id="3540210at2759"/>
<feature type="transmembrane region" description="Helical" evidence="1">
    <location>
        <begin position="198"/>
        <end position="221"/>
    </location>
</feature>
<reference evidence="2 3" key="1">
    <citation type="journal article" date="2013" name="PLoS Genet.">
        <title>Genomic mechanisms accounting for the adaptation to parasitism in nematode-trapping fungi.</title>
        <authorList>
            <person name="Meerupati T."/>
            <person name="Andersson K.M."/>
            <person name="Friman E."/>
            <person name="Kumar D."/>
            <person name="Tunlid A."/>
            <person name="Ahren D."/>
        </authorList>
    </citation>
    <scope>NUCLEOTIDE SEQUENCE [LARGE SCALE GENOMIC DNA]</scope>
    <source>
        <strain evidence="2 3">CBS 200.50</strain>
    </source>
</reference>
<protein>
    <submittedName>
        <fullName evidence="2">Uncharacterized protein</fullName>
    </submittedName>
</protein>
<keyword evidence="1" id="KW-0472">Membrane</keyword>
<proteinExistence type="predicted"/>
<feature type="transmembrane region" description="Helical" evidence="1">
    <location>
        <begin position="156"/>
        <end position="178"/>
    </location>
</feature>
<keyword evidence="1" id="KW-1133">Transmembrane helix</keyword>
<reference evidence="3" key="2">
    <citation type="submission" date="2013-04" db="EMBL/GenBank/DDBJ databases">
        <title>Genomic mechanisms accounting for the adaptation to parasitism in nematode-trapping fungi.</title>
        <authorList>
            <person name="Ahren D.G."/>
        </authorList>
    </citation>
    <scope>NUCLEOTIDE SEQUENCE [LARGE SCALE GENOMIC DNA]</scope>
    <source>
        <strain evidence="3">CBS 200.50</strain>
    </source>
</reference>
<keyword evidence="1" id="KW-0812">Transmembrane</keyword>
<dbReference type="EMBL" id="AQGS01000046">
    <property type="protein sequence ID" value="EPS44461.1"/>
    <property type="molecule type" value="Genomic_DNA"/>
</dbReference>